<dbReference type="Proteomes" id="UP000592181">
    <property type="component" value="Unassembled WGS sequence"/>
</dbReference>
<feature type="domain" description="Signal transduction histidine kinase subgroup 3 dimerisation and phosphoacceptor" evidence="6">
    <location>
        <begin position="193"/>
        <end position="257"/>
    </location>
</feature>
<proteinExistence type="predicted"/>
<dbReference type="EC" id="2.7.13.3" evidence="7"/>
<evidence type="ECO:0000256" key="4">
    <source>
        <dbReference type="SAM" id="MobiDB-lite"/>
    </source>
</evidence>
<gene>
    <name evidence="7" type="ORF">BJY28_003047</name>
</gene>
<keyword evidence="1 7" id="KW-0808">Transferase</keyword>
<feature type="transmembrane region" description="Helical" evidence="5">
    <location>
        <begin position="28"/>
        <end position="49"/>
    </location>
</feature>
<feature type="transmembrane region" description="Helical" evidence="5">
    <location>
        <begin position="88"/>
        <end position="118"/>
    </location>
</feature>
<feature type="transmembrane region" description="Helical" evidence="5">
    <location>
        <begin position="154"/>
        <end position="174"/>
    </location>
</feature>
<evidence type="ECO:0000259" key="6">
    <source>
        <dbReference type="Pfam" id="PF07730"/>
    </source>
</evidence>
<evidence type="ECO:0000256" key="3">
    <source>
        <dbReference type="ARBA" id="ARBA00023012"/>
    </source>
</evidence>
<dbReference type="GO" id="GO:0000155">
    <property type="term" value="F:phosphorelay sensor kinase activity"/>
    <property type="evidence" value="ECO:0007669"/>
    <property type="project" value="InterPro"/>
</dbReference>
<keyword evidence="8" id="KW-1185">Reference proteome</keyword>
<dbReference type="GO" id="GO:0016020">
    <property type="term" value="C:membrane"/>
    <property type="evidence" value="ECO:0007669"/>
    <property type="project" value="InterPro"/>
</dbReference>
<comment type="caution">
    <text evidence="7">The sequence shown here is derived from an EMBL/GenBank/DDBJ whole genome shotgun (WGS) entry which is preliminary data.</text>
</comment>
<keyword evidence="2 7" id="KW-0418">Kinase</keyword>
<feature type="transmembrane region" description="Helical" evidence="5">
    <location>
        <begin position="56"/>
        <end position="76"/>
    </location>
</feature>
<dbReference type="GO" id="GO:0046983">
    <property type="term" value="F:protein dimerization activity"/>
    <property type="evidence" value="ECO:0007669"/>
    <property type="project" value="InterPro"/>
</dbReference>
<feature type="region of interest" description="Disordered" evidence="4">
    <location>
        <begin position="353"/>
        <end position="374"/>
    </location>
</feature>
<evidence type="ECO:0000256" key="5">
    <source>
        <dbReference type="SAM" id="Phobius"/>
    </source>
</evidence>
<name>A0A852X832_9MICO</name>
<dbReference type="InterPro" id="IPR036890">
    <property type="entry name" value="HATPase_C_sf"/>
</dbReference>
<dbReference type="EMBL" id="JACBZX010000001">
    <property type="protein sequence ID" value="NYG38578.1"/>
    <property type="molecule type" value="Genomic_DNA"/>
</dbReference>
<dbReference type="CDD" id="cd16917">
    <property type="entry name" value="HATPase_UhpB-NarQ-NarX-like"/>
    <property type="match status" value="1"/>
</dbReference>
<dbReference type="InterPro" id="IPR050482">
    <property type="entry name" value="Sensor_HK_TwoCompSys"/>
</dbReference>
<dbReference type="PANTHER" id="PTHR24421">
    <property type="entry name" value="NITRATE/NITRITE SENSOR PROTEIN NARX-RELATED"/>
    <property type="match status" value="1"/>
</dbReference>
<feature type="compositionally biased region" description="Gly residues" evidence="4">
    <location>
        <begin position="361"/>
        <end position="371"/>
    </location>
</feature>
<dbReference type="PANTHER" id="PTHR24421:SF63">
    <property type="entry name" value="SENSOR HISTIDINE KINASE DESK"/>
    <property type="match status" value="1"/>
</dbReference>
<sequence length="395" mass="42159">MTQPPSCSEGEAQGASPSADVVDPWVRFGWLLAAIWLVFLVFPLGSAVLADVAVVWRALTIALIITFALVYLRGFWADDQPPGTTRRLHLYLLVMGLLALATVPVIGLSALGLVPFMLSFSGMALPTRQALLLLGAAMVLAVVAPLLAGQLDDLWFFLLIYPMVGLTLILISALDQRAGRQRESQQRLTISEERERVARDVHDVLGHSLTVVTVKSELAERLVDVDPERAKAEMAEVRSISRQALAEIRATVAGLRVARLTDELAAAEQALTGAGMRLEVRGSPEEVDPRHRIVLAWAVREAVTNVVRHSGARLCQITLGQDRLSVRDDGRGVSGRREGNGIGGLRERVEQQGGSVSLGPGAPGAGDGARGSGTLLEVRLGGADDTGETTAKVAT</sequence>
<keyword evidence="5" id="KW-0472">Membrane</keyword>
<keyword evidence="5" id="KW-0812">Transmembrane</keyword>
<organism evidence="7 8">
    <name type="scientific">Janibacter alkaliphilus</name>
    <dbReference type="NCBI Taxonomy" id="1069963"/>
    <lineage>
        <taxon>Bacteria</taxon>
        <taxon>Bacillati</taxon>
        <taxon>Actinomycetota</taxon>
        <taxon>Actinomycetes</taxon>
        <taxon>Micrococcales</taxon>
        <taxon>Intrasporangiaceae</taxon>
        <taxon>Janibacter</taxon>
    </lineage>
</organism>
<dbReference type="Gene3D" id="3.30.565.10">
    <property type="entry name" value="Histidine kinase-like ATPase, C-terminal domain"/>
    <property type="match status" value="1"/>
</dbReference>
<keyword evidence="3" id="KW-0902">Two-component regulatory system</keyword>
<dbReference type="Pfam" id="PF07730">
    <property type="entry name" value="HisKA_3"/>
    <property type="match status" value="1"/>
</dbReference>
<evidence type="ECO:0000313" key="8">
    <source>
        <dbReference type="Proteomes" id="UP000592181"/>
    </source>
</evidence>
<reference evidence="7 8" key="1">
    <citation type="submission" date="2020-07" db="EMBL/GenBank/DDBJ databases">
        <title>Sequencing the genomes of 1000 actinobacteria strains.</title>
        <authorList>
            <person name="Klenk H.-P."/>
        </authorList>
    </citation>
    <scope>NUCLEOTIDE SEQUENCE [LARGE SCALE GENOMIC DNA]</scope>
    <source>
        <strain evidence="7 8">DSM 24723</strain>
    </source>
</reference>
<dbReference type="AlphaFoldDB" id="A0A852X832"/>
<feature type="transmembrane region" description="Helical" evidence="5">
    <location>
        <begin position="130"/>
        <end position="148"/>
    </location>
</feature>
<dbReference type="SUPFAM" id="SSF55874">
    <property type="entry name" value="ATPase domain of HSP90 chaperone/DNA topoisomerase II/histidine kinase"/>
    <property type="match status" value="1"/>
</dbReference>
<keyword evidence="5" id="KW-1133">Transmembrane helix</keyword>
<evidence type="ECO:0000313" key="7">
    <source>
        <dbReference type="EMBL" id="NYG38578.1"/>
    </source>
</evidence>
<dbReference type="Gene3D" id="1.20.5.1930">
    <property type="match status" value="1"/>
</dbReference>
<dbReference type="RefSeq" id="WP_179463751.1">
    <property type="nucleotide sequence ID" value="NZ_JACBZX010000001.1"/>
</dbReference>
<accession>A0A852X832</accession>
<dbReference type="InterPro" id="IPR011712">
    <property type="entry name" value="Sig_transdc_His_kin_sub3_dim/P"/>
</dbReference>
<protein>
    <submittedName>
        <fullName evidence="7">Two-component system sensor histidine kinase DesK</fullName>
        <ecNumber evidence="7">2.7.13.3</ecNumber>
    </submittedName>
</protein>
<evidence type="ECO:0000256" key="2">
    <source>
        <dbReference type="ARBA" id="ARBA00022777"/>
    </source>
</evidence>
<evidence type="ECO:0000256" key="1">
    <source>
        <dbReference type="ARBA" id="ARBA00022679"/>
    </source>
</evidence>